<feature type="signal peptide" evidence="1">
    <location>
        <begin position="1"/>
        <end position="20"/>
    </location>
</feature>
<dbReference type="Gene3D" id="3.10.450.50">
    <property type="match status" value="1"/>
</dbReference>
<evidence type="ECO:0008006" key="4">
    <source>
        <dbReference type="Google" id="ProtNLM"/>
    </source>
</evidence>
<dbReference type="SUPFAM" id="SSF54427">
    <property type="entry name" value="NTF2-like"/>
    <property type="match status" value="1"/>
</dbReference>
<evidence type="ECO:0000256" key="1">
    <source>
        <dbReference type="SAM" id="SignalP"/>
    </source>
</evidence>
<protein>
    <recommendedName>
        <fullName evidence="4">Nuclear transport factor 2 family protein</fullName>
    </recommendedName>
</protein>
<feature type="chain" id="PRO_5046504872" description="Nuclear transport factor 2 family protein" evidence="1">
    <location>
        <begin position="21"/>
        <end position="158"/>
    </location>
</feature>
<keyword evidence="3" id="KW-1185">Reference proteome</keyword>
<dbReference type="InterPro" id="IPR032710">
    <property type="entry name" value="NTF2-like_dom_sf"/>
</dbReference>
<dbReference type="EMBL" id="JAENHK010000001">
    <property type="protein sequence ID" value="MBK1894222.1"/>
    <property type="molecule type" value="Genomic_DNA"/>
</dbReference>
<accession>A0ABS1FP61</accession>
<dbReference type="Proteomes" id="UP000628669">
    <property type="component" value="Unassembled WGS sequence"/>
</dbReference>
<organism evidence="2 3">
    <name type="scientific">Chryseobacterium paridis</name>
    <dbReference type="NCBI Taxonomy" id="2800328"/>
    <lineage>
        <taxon>Bacteria</taxon>
        <taxon>Pseudomonadati</taxon>
        <taxon>Bacteroidota</taxon>
        <taxon>Flavobacteriia</taxon>
        <taxon>Flavobacteriales</taxon>
        <taxon>Weeksellaceae</taxon>
        <taxon>Chryseobacterium group</taxon>
        <taxon>Chryseobacterium</taxon>
    </lineage>
</organism>
<keyword evidence="1" id="KW-0732">Signal</keyword>
<comment type="caution">
    <text evidence="2">The sequence shown here is derived from an EMBL/GenBank/DDBJ whole genome shotgun (WGS) entry which is preliminary data.</text>
</comment>
<name>A0ABS1FP61_9FLAO</name>
<evidence type="ECO:0000313" key="2">
    <source>
        <dbReference type="EMBL" id="MBK1894222.1"/>
    </source>
</evidence>
<dbReference type="RefSeq" id="WP_200241452.1">
    <property type="nucleotide sequence ID" value="NZ_JAENHK010000001.1"/>
</dbReference>
<proteinExistence type="predicted"/>
<sequence length="158" mass="18442">MKTINVLFLVLAMNFYYAQAYKKQETEIQSLITSAKKSIIQKDTATFKSLFAKESFNWTAVIKDKTQQKRLKNKTSQPSNIFTKTPMNFYQFLLDEGKQEEIFKNIHIENDDVIGSVAFDYSFLSNNKVTNWGKEFWHVAKVEGQWKIVSIIYSIESN</sequence>
<evidence type="ECO:0000313" key="3">
    <source>
        <dbReference type="Proteomes" id="UP000628669"/>
    </source>
</evidence>
<reference evidence="3" key="1">
    <citation type="submission" date="2021-01" db="EMBL/GenBank/DDBJ databases">
        <title>Genome public.</title>
        <authorList>
            <person name="Liu C."/>
            <person name="Sun Q."/>
        </authorList>
    </citation>
    <scope>NUCLEOTIDE SEQUENCE [LARGE SCALE GENOMIC DNA]</scope>
    <source>
        <strain evidence="3">YIM B02567</strain>
    </source>
</reference>
<gene>
    <name evidence="2" type="ORF">JHL15_00465</name>
</gene>